<feature type="transmembrane region" description="Helical" evidence="1">
    <location>
        <begin position="48"/>
        <end position="67"/>
    </location>
</feature>
<protein>
    <submittedName>
        <fullName evidence="2">Uncharacterized protein</fullName>
    </submittedName>
</protein>
<proteinExistence type="predicted"/>
<organism evidence="2 3">
    <name type="scientific">Nitrosopumilus zosterae</name>
    <dbReference type="NCBI Taxonomy" id="718286"/>
    <lineage>
        <taxon>Archaea</taxon>
        <taxon>Nitrososphaerota</taxon>
        <taxon>Nitrososphaeria</taxon>
        <taxon>Nitrosopumilales</taxon>
        <taxon>Nitrosopumilaceae</taxon>
        <taxon>Nitrosopumilus</taxon>
    </lineage>
</organism>
<evidence type="ECO:0000313" key="2">
    <source>
        <dbReference type="EMBL" id="GBH33999.1"/>
    </source>
</evidence>
<dbReference type="Proteomes" id="UP000245829">
    <property type="component" value="Unassembled WGS sequence"/>
</dbReference>
<sequence>MNYKLLFLLVVLGMSILVFVWGTTNYLRCYTDTPSGNYYESCPRTPDVHAIPAVIATFVMIGIVPIITWIKTKSHKLQIVFTVLSGVGIFFVFVGILYLILMVRN</sequence>
<name>A0A2S2KQR9_9ARCH</name>
<dbReference type="AlphaFoldDB" id="A0A2S2KQR9"/>
<feature type="transmembrane region" description="Helical" evidence="1">
    <location>
        <begin position="5"/>
        <end position="28"/>
    </location>
</feature>
<keyword evidence="1" id="KW-0812">Transmembrane</keyword>
<accession>A0A2S2KQR9</accession>
<evidence type="ECO:0000256" key="1">
    <source>
        <dbReference type="SAM" id="Phobius"/>
    </source>
</evidence>
<comment type="caution">
    <text evidence="2">The sequence shown here is derived from an EMBL/GenBank/DDBJ whole genome shotgun (WGS) entry which is preliminary data.</text>
</comment>
<dbReference type="EMBL" id="BGKI01000004">
    <property type="protein sequence ID" value="GBH33999.1"/>
    <property type="molecule type" value="Genomic_DNA"/>
</dbReference>
<keyword evidence="1" id="KW-1133">Transmembrane helix</keyword>
<dbReference type="RefSeq" id="WP_146195981.1">
    <property type="nucleotide sequence ID" value="NZ_AP026695.1"/>
</dbReference>
<feature type="transmembrane region" description="Helical" evidence="1">
    <location>
        <begin position="79"/>
        <end position="101"/>
    </location>
</feature>
<keyword evidence="3" id="KW-1185">Reference proteome</keyword>
<evidence type="ECO:0000313" key="3">
    <source>
        <dbReference type="Proteomes" id="UP000245829"/>
    </source>
</evidence>
<reference evidence="2 3" key="1">
    <citation type="submission" date="2018-05" db="EMBL/GenBank/DDBJ databases">
        <title>genome sequencing of Nitrosopumilus sp. NM25.</title>
        <authorList>
            <person name="Mori K."/>
            <person name="Nakagawa T."/>
        </authorList>
    </citation>
    <scope>NUCLEOTIDE SEQUENCE [LARGE SCALE GENOMIC DNA]</scope>
    <source>
        <strain evidence="2 3">NM25</strain>
    </source>
</reference>
<keyword evidence="1" id="KW-0472">Membrane</keyword>
<dbReference type="GeneID" id="76208886"/>
<gene>
    <name evidence="2" type="ORF">NZNM25_07900</name>
</gene>